<evidence type="ECO:0000313" key="3">
    <source>
        <dbReference type="Proteomes" id="UP000514713"/>
    </source>
</evidence>
<keyword evidence="3" id="KW-1185">Reference proteome</keyword>
<evidence type="ECO:0000313" key="2">
    <source>
        <dbReference type="EMBL" id="QMS86096.1"/>
    </source>
</evidence>
<proteinExistence type="predicted"/>
<dbReference type="Pfam" id="PF19995">
    <property type="entry name" value="iSTAND"/>
    <property type="match status" value="1"/>
</dbReference>
<organism evidence="2 3">
    <name type="scientific">Nostoc edaphicum CCNP1411</name>
    <dbReference type="NCBI Taxonomy" id="1472755"/>
    <lineage>
        <taxon>Bacteria</taxon>
        <taxon>Bacillati</taxon>
        <taxon>Cyanobacteriota</taxon>
        <taxon>Cyanophyceae</taxon>
        <taxon>Nostocales</taxon>
        <taxon>Nostocaceae</taxon>
        <taxon>Nostoc</taxon>
    </lineage>
</organism>
<dbReference type="KEGG" id="ned:HUN01_00235"/>
<sequence length="359" mass="42863">MTQKKIKFIQLQIAEAEDNLRRIQERKSKFVEPTSIPLQLEKDEELHQKNLTELKEILYRLKIRFKQSRKSRPIPPLLPYLCDRSEQEYHLAKALQKLNQQAHRPLVCIIHGDDFQSHDMFLERLKQVSLPKLIYPDAGEIAVTDYLLSWPSRLQKIDDLHNQLEKKLADRLLNRSFVSKEEINQFLVGHPGPVIIHTHLLTEDLQQHGSKIIENFFLFWQNWPDILPGKYLFICLFIKYQLPKKIGLNKFCFKFKNKNVSNFIKQLSSSNFYQFDRLICTVLPELDSITRRQTEDWARDKDTRIFWGEERIEDLIIKIRDIFEQWEKEKSSNTIPMEYLARNLTEILQNCSISKEERK</sequence>
<dbReference type="EMBL" id="CP054693">
    <property type="protein sequence ID" value="QMS86096.1"/>
    <property type="molecule type" value="Genomic_DNA"/>
</dbReference>
<dbReference type="InterPro" id="IPR045475">
    <property type="entry name" value="iSTAND"/>
</dbReference>
<reference evidence="3" key="1">
    <citation type="submission" date="2020-06" db="EMBL/GenBank/DDBJ databases">
        <title>Nostoc edaphicum CCNP1411 genome.</title>
        <authorList>
            <person name="Fidor A."/>
            <person name="Grabski M."/>
            <person name="Gawor J."/>
            <person name="Gromadka R."/>
            <person name="Wegrzyn G."/>
            <person name="Mazur-Marzec H."/>
        </authorList>
    </citation>
    <scope>NUCLEOTIDE SEQUENCE [LARGE SCALE GENOMIC DNA]</scope>
    <source>
        <strain evidence="3">CCNP1411</strain>
        <plasmid evidence="3">pne_1</plasmid>
    </source>
</reference>
<keyword evidence="2" id="KW-0614">Plasmid</keyword>
<feature type="domain" description="Inactive STAND" evidence="1">
    <location>
        <begin position="79"/>
        <end position="238"/>
    </location>
</feature>
<evidence type="ECO:0000259" key="1">
    <source>
        <dbReference type="Pfam" id="PF19995"/>
    </source>
</evidence>
<protein>
    <recommendedName>
        <fullName evidence="1">Inactive STAND domain-containing protein</fullName>
    </recommendedName>
</protein>
<accession>A0A7D7L7Y4</accession>
<name>A0A7D7L7Y4_9NOSO</name>
<gene>
    <name evidence="2" type="ORF">HUN01_00235</name>
</gene>
<geneLocation type="plasmid" evidence="3">
    <name>pne_1</name>
</geneLocation>
<dbReference type="RefSeq" id="WP_181927041.1">
    <property type="nucleotide sequence ID" value="NZ_CP054693.1"/>
</dbReference>
<dbReference type="AlphaFoldDB" id="A0A7D7L7Y4"/>
<dbReference type="Proteomes" id="UP000514713">
    <property type="component" value="Plasmid pNe_1"/>
</dbReference>